<feature type="non-terminal residue" evidence="1">
    <location>
        <position position="1"/>
    </location>
</feature>
<evidence type="ECO:0000313" key="1">
    <source>
        <dbReference type="EMBL" id="CAG8595223.1"/>
    </source>
</evidence>
<organism evidence="1 2">
    <name type="scientific">Scutellospora calospora</name>
    <dbReference type="NCBI Taxonomy" id="85575"/>
    <lineage>
        <taxon>Eukaryota</taxon>
        <taxon>Fungi</taxon>
        <taxon>Fungi incertae sedis</taxon>
        <taxon>Mucoromycota</taxon>
        <taxon>Glomeromycotina</taxon>
        <taxon>Glomeromycetes</taxon>
        <taxon>Diversisporales</taxon>
        <taxon>Gigasporaceae</taxon>
        <taxon>Scutellospora</taxon>
    </lineage>
</organism>
<dbReference type="EMBL" id="CAJVPM010013488">
    <property type="protein sequence ID" value="CAG8595223.1"/>
    <property type="molecule type" value="Genomic_DNA"/>
</dbReference>
<keyword evidence="2" id="KW-1185">Reference proteome</keyword>
<gene>
    <name evidence="1" type="ORF">SCALOS_LOCUS6727</name>
</gene>
<feature type="non-terminal residue" evidence="1">
    <location>
        <position position="1081"/>
    </location>
</feature>
<proteinExistence type="predicted"/>
<protein>
    <submittedName>
        <fullName evidence="1">330_t:CDS:1</fullName>
    </submittedName>
</protein>
<sequence>EESKSLIDDLKHKVSKLNEREITTESYIQDLEAKLKINSSEYKKDQETISDLRRQLIEIRDTGNNSEDIINQLETRLETRESKIEFMSKNAEKLEKALEQQKDAYSRLEENYKQEKLTNEEDKRLLMTGIEDRDRRISELEKKVEELIDEISQMKRIMDTKNISVRNYRSNSLASASSTSSDQDTPLSTPPDSNTPKSSVNYASVLGLESKLYQLQKTHEKTVSEYSEIKSKYTSCLEEIHELQEQLQEIRLNVNIVPGTSLNSAASLGEFTDKCLDSLSPFTHGTHRKAKSLSDEFKGVEKREISNTAMIQKLQIELKQLESLHEDKNQGLNAVKNEFARLEINHREALEIVEELREEIKRRDALAQVEVMSVMGSEYTYNEGGYYSTATSEVDQLEIVHRLREEVELLKDEQRRTLESISEREESEKNEVKQLETTINQLKSEMQQLLEEQALKNAETSDIASDNNDDHVKEMQLTIKSLEEQLAEVKRQIDITNTVSRLEGNDKESDKENSELRQQVEKLQNEIEAKSHTIAALLFPSIEHQNTIRRLEDELEKVREAHQQAILEKSSQLASISEEFEGEVADYSREQAYDKHVQTLEEKVKDLEAQLNKAREAQHIPTPRTSIHFDIDPTRTNIKGIEEKLDTLQQELVLKSKTIENLNDEQEIVAALQEQLFMLKSDIQHKYERIEILKRDLADKSMLQQKLREKEAEALIFKTKLMEVNKKEQESEEEIQKLKEQLNRLESGEDVNEVLQEELDRLKKEIIEVRQKESIALERFRVLKAKLGSDPEENQLQDELERLRIVEITQRERIRILESKLSEQGGHVEYDIAQLQNDLLLTKESEAAQKNKIESLEANLRKAEDRSQISAFRREINGLKAKETEQLKRIDELELQLNETCAKDLNEINKLNEELEKMRAIEREQRKNIETLETRLELVNDEDPNISSLRDQIAKLKASESDARRTVQEYESKLAAAQKEAKIFDTVKEEVKFLKELEIEQKSTIEQLQAQLHKLRTSKEVVVNELQTMKGGFNLQKDLVISLEKEVNSLREKLAEIKDNDTNSSQDLEEMTNLISRTQKE</sequence>
<comment type="caution">
    <text evidence="1">The sequence shown here is derived from an EMBL/GenBank/DDBJ whole genome shotgun (WGS) entry which is preliminary data.</text>
</comment>
<dbReference type="Proteomes" id="UP000789860">
    <property type="component" value="Unassembled WGS sequence"/>
</dbReference>
<accession>A0ACA9MIT8</accession>
<reference evidence="1" key="1">
    <citation type="submission" date="2021-06" db="EMBL/GenBank/DDBJ databases">
        <authorList>
            <person name="Kallberg Y."/>
            <person name="Tangrot J."/>
            <person name="Rosling A."/>
        </authorList>
    </citation>
    <scope>NUCLEOTIDE SEQUENCE</scope>
    <source>
        <strain evidence="1">AU212A</strain>
    </source>
</reference>
<evidence type="ECO:0000313" key="2">
    <source>
        <dbReference type="Proteomes" id="UP000789860"/>
    </source>
</evidence>
<name>A0ACA9MIT8_9GLOM</name>